<protein>
    <recommendedName>
        <fullName evidence="3">Mitochondrial fission protein ELM1</fullName>
    </recommendedName>
</protein>
<evidence type="ECO:0008006" key="3">
    <source>
        <dbReference type="Google" id="ProtNLM"/>
    </source>
</evidence>
<dbReference type="PANTHER" id="PTHR33986">
    <property type="entry name" value="OS02G0535700 PROTEIN"/>
    <property type="match status" value="1"/>
</dbReference>
<name>Q9FFZ9_ARATH</name>
<keyword evidence="1" id="KW-0812">Transmembrane</keyword>
<dbReference type="EMBL" id="AP002544">
    <property type="protein sequence ID" value="BAB09683.1"/>
    <property type="molecule type" value="Genomic_DNA"/>
</dbReference>
<dbReference type="ExpressionAtlas" id="Q9FFZ9">
    <property type="expression patterns" value="baseline and differential"/>
</dbReference>
<sequence>MRRTQPRELAVTGLSENLQGCVFRTVKRAVLIGNGCAGAENQCIGLLRSLGLFDRHLYYRVAKPRGGILQWLPISLYKRIHRFISTICAGLSINATGITNVFEVDDAKQIAAMARKTFEKNGPLLVVASGSDTISVASSIRRLAMENVFVVQVQHPRSHLERFDLVITPQHDYFSLTPEGKRQIPFFLRPWVTPREHPVTSLNSEIQFLTTGALHYADASTLRNATSEWKNEFASLPKPLVVVNIGGPTRNCLYGVDLAKQLCGMLQSILWSCGSLRISFSRRTPKKVVEVITGELSSNSKVYIWDGKDPNPHLGHLALANTFIITADSISMLSEACSTGKPVYVVGAERCTWKFSDFQKTLHGRGAVRPLTGKEDVILITLFKSFVFVYMIAILRDTLLFFVYVPINPDTSFYMDLIFQDV</sequence>
<keyword evidence="1" id="KW-0472">Membrane</keyword>
<dbReference type="InterPro" id="IPR009367">
    <property type="entry name" value="Elm1-like"/>
</dbReference>
<proteinExistence type="predicted"/>
<evidence type="ECO:0000256" key="1">
    <source>
        <dbReference type="SAM" id="Phobius"/>
    </source>
</evidence>
<feature type="transmembrane region" description="Helical" evidence="1">
    <location>
        <begin position="387"/>
        <end position="407"/>
    </location>
</feature>
<reference evidence="2" key="2">
    <citation type="submission" date="2000-06" db="EMBL/GenBank/DDBJ databases">
        <title>Structural analysis of Arabidopsis thaliana chromosome 5. XI.</title>
        <authorList>
            <person name="Kaneko T."/>
            <person name="Katoh T."/>
            <person name="Asamizu E."/>
            <person name="Sato S."/>
            <person name="Nakamura Y."/>
            <person name="Kotani H."/>
            <person name="Tabata S."/>
        </authorList>
    </citation>
    <scope>NUCLEOTIDE SEQUENCE</scope>
</reference>
<dbReference type="Pfam" id="PF06258">
    <property type="entry name" value="Mito_fiss_Elm1"/>
    <property type="match status" value="1"/>
</dbReference>
<organism evidence="2">
    <name type="scientific">Arabidopsis thaliana</name>
    <name type="common">Mouse-ear cress</name>
    <dbReference type="NCBI Taxonomy" id="3702"/>
    <lineage>
        <taxon>Eukaryota</taxon>
        <taxon>Viridiplantae</taxon>
        <taxon>Streptophyta</taxon>
        <taxon>Embryophyta</taxon>
        <taxon>Tracheophyta</taxon>
        <taxon>Spermatophyta</taxon>
        <taxon>Magnoliopsida</taxon>
        <taxon>eudicotyledons</taxon>
        <taxon>Gunneridae</taxon>
        <taxon>Pentapetalae</taxon>
        <taxon>rosids</taxon>
        <taxon>malvids</taxon>
        <taxon>Brassicales</taxon>
        <taxon>Brassicaceae</taxon>
        <taxon>Camelineae</taxon>
        <taxon>Arabidopsis</taxon>
    </lineage>
</organism>
<reference key="1">
    <citation type="journal article" date="2000" name="Nature">
        <title>Sequence and analysis of chromosome 5 of the plant Arabidopsis thaliana.</title>
        <authorList>
            <consortium name="Kazusa DNA Research Institute"/>
            <consortium name="Cold Spring Harbor and Washington University in St Louis Sequencing Consortium"/>
            <consortium name="European Union Arabidopsis Genome Sequencing Consortium"/>
            <person name="Tabata S."/>
            <person name="Kaneko T."/>
            <person name="Nakamura Y."/>
            <person name="Kotani H."/>
            <person name="Kato T."/>
            <person name="Asamizu E."/>
            <person name="Miyajima N."/>
            <person name="Sasamoto S."/>
            <person name="Kimura T."/>
            <person name="Hosouchi T."/>
            <person name="Kawashima K."/>
            <person name="Kohara M."/>
            <person name="Matsumoto M."/>
            <person name="Matsuno A."/>
            <person name="Muraki A."/>
            <person name="Nakayama S."/>
            <person name="Nakazaki N."/>
            <person name="Naruo K."/>
            <person name="Okumura S."/>
            <person name="Shinpo S."/>
            <person name="Takeuchi C."/>
            <person name="Wada T."/>
            <person name="Watanabe A."/>
            <person name="Yamada M."/>
            <person name="Yasuda M."/>
            <person name="Sato S."/>
            <person name="de la Bastide M."/>
            <person name="Huang E."/>
            <person name="Spiegel L."/>
            <person name="Gnoj L."/>
            <person name="O'Shaughnessy A."/>
            <person name="Preston R."/>
            <person name="Habermann K."/>
            <person name="Murray J."/>
            <person name="Johnson D."/>
            <person name="Rohlfing T."/>
            <person name="Nelson J."/>
            <person name="Stoneking T."/>
            <person name="Pepin K."/>
            <person name="Spieth J."/>
            <person name="Sekhon M."/>
            <person name="Armstrong J."/>
            <person name="Becker M."/>
            <person name="Belter E."/>
            <person name="Cordum H."/>
            <person name="Cordes M."/>
            <person name="Courtney L."/>
            <person name="Courtney W."/>
            <person name="Dante M."/>
            <person name="Du H."/>
            <person name="Edwards J."/>
            <person name="Fryman J."/>
            <person name="Haakensen B."/>
            <person name="Lamar E."/>
            <person name="Latreille P."/>
            <person name="Leonard S."/>
            <person name="Meyer R."/>
            <person name="Mulvaney E."/>
            <person name="Ozersky P."/>
            <person name="Riley A."/>
            <person name="Strowmatt C."/>
            <person name="Wagner-McPherson C."/>
            <person name="Wollam A."/>
            <person name="Yoakum M."/>
            <person name="Bell M."/>
            <person name="Dedhia N."/>
            <person name="Parnell L."/>
            <person name="Shah R."/>
            <person name="Rodriguez M."/>
            <person name="See L.H."/>
            <person name="Vil D."/>
            <person name="Baker J."/>
            <person name="Kirchoff K."/>
            <person name="Toth K."/>
            <person name="King L."/>
            <person name="Bahret A."/>
            <person name="Miller B."/>
            <person name="Marra M."/>
            <person name="Martienssen R."/>
            <person name="McCombie W.R."/>
            <person name="Wilson R.K."/>
            <person name="Murphy G."/>
            <person name="Bancroft I."/>
            <person name="Volckaert G."/>
            <person name="Wambutt R."/>
            <person name="Dusterhoft A."/>
            <person name="Stiekema W."/>
            <person name="Pohl T."/>
            <person name="Entian K.D."/>
            <person name="Terryn N."/>
            <person name="Hartley N."/>
            <person name="Bent E."/>
            <person name="Johnson S."/>
            <person name="Langham S.A."/>
            <person name="McCullagh B."/>
            <person name="Robben J."/>
            <person name="Grymonprez B."/>
            <person name="Zimmermann W."/>
            <person name="Ramsperger U."/>
            <person name="Wedler H."/>
            <person name="Balke K."/>
            <person name="Wedler E."/>
            <person name="Peters S."/>
            <person name="van Staveren M."/>
            <person name="Dirkse W."/>
            <person name="Mooijman P."/>
            <person name="Lankhorst R.K."/>
            <person name="Weitzenegger T."/>
            <person name="Bothe G."/>
            <person name="Rose M."/>
            <person name="Hauf J."/>
            <person name="Berneiser S."/>
            <person name="Hempel S."/>
            <person name="Feldpausch M."/>
            <person name="Lamberth S."/>
            <person name="Villarroel R."/>
            <person name="Gielen J."/>
            <person name="Ardiles W."/>
            <person name="Bents O."/>
            <person name="Lemcke K."/>
            <person name="Kolesov G."/>
            <person name="Mayer K."/>
            <person name="Rudd S."/>
            <person name="Schoof H."/>
            <person name="Schueller C."/>
            <person name="Zaccaria P."/>
            <person name="Mewes H.W."/>
            <person name="Bevan M."/>
            <person name="Fransz P."/>
        </authorList>
    </citation>
    <scope>NUCLEOTIDE SEQUENCE [LARGE SCALE GENOMIC DNA]</scope>
    <source>
        <strain>cv. Columbia</strain>
    </source>
</reference>
<evidence type="ECO:0000313" key="2">
    <source>
        <dbReference type="EMBL" id="BAB09683.1"/>
    </source>
</evidence>
<accession>Q9FFZ9</accession>
<dbReference type="AlphaFoldDB" id="Q9FFZ9"/>
<dbReference type="PANTHER" id="PTHR33986:SF15">
    <property type="entry name" value="MITOCHONDRIAL FISSION PROTEIN ELM1"/>
    <property type="match status" value="1"/>
</dbReference>
<dbReference type="SUPFAM" id="SSF53756">
    <property type="entry name" value="UDP-Glycosyltransferase/glycogen phosphorylase"/>
    <property type="match status" value="1"/>
</dbReference>
<keyword evidence="1" id="KW-1133">Transmembrane helix</keyword>